<organism evidence="6 7">
    <name type="scientific">candidate division WWE3 bacterium CG_4_9_14_3_um_filter_39_7</name>
    <dbReference type="NCBI Taxonomy" id="1975080"/>
    <lineage>
        <taxon>Bacteria</taxon>
        <taxon>Katanobacteria</taxon>
    </lineage>
</organism>
<accession>A0A2M7X2P3</accession>
<gene>
    <name evidence="6" type="ORF">CO179_02285</name>
</gene>
<dbReference type="GO" id="GO:0016787">
    <property type="term" value="F:hydrolase activity"/>
    <property type="evidence" value="ECO:0007669"/>
    <property type="project" value="UniProtKB-KW"/>
</dbReference>
<feature type="non-terminal residue" evidence="6">
    <location>
        <position position="1"/>
    </location>
</feature>
<evidence type="ECO:0000256" key="1">
    <source>
        <dbReference type="ARBA" id="ARBA00007749"/>
    </source>
</evidence>
<dbReference type="EMBL" id="PFWZ01000082">
    <property type="protein sequence ID" value="PJA40443.1"/>
    <property type="molecule type" value="Genomic_DNA"/>
</dbReference>
<keyword evidence="3 6" id="KW-0378">Hydrolase</keyword>
<evidence type="ECO:0000256" key="3">
    <source>
        <dbReference type="ARBA" id="ARBA00022801"/>
    </source>
</evidence>
<reference evidence="7" key="1">
    <citation type="submission" date="2017-09" db="EMBL/GenBank/DDBJ databases">
        <title>Depth-based differentiation of microbial function through sediment-hosted aquifers and enrichment of novel symbionts in the deep terrestrial subsurface.</title>
        <authorList>
            <person name="Probst A.J."/>
            <person name="Ladd B."/>
            <person name="Jarett J.K."/>
            <person name="Geller-Mcgrath D.E."/>
            <person name="Sieber C.M.K."/>
            <person name="Emerson J.B."/>
            <person name="Anantharaman K."/>
            <person name="Thomas B.C."/>
            <person name="Malmstrom R."/>
            <person name="Stieglmeier M."/>
            <person name="Klingl A."/>
            <person name="Woyke T."/>
            <person name="Ryan C.M."/>
            <person name="Banfield J.F."/>
        </authorList>
    </citation>
    <scope>NUCLEOTIDE SEQUENCE [LARGE SCALE GENOMIC DNA]</scope>
</reference>
<comment type="similarity">
    <text evidence="1">Belongs to the metallo-beta-lactamase superfamily.</text>
</comment>
<dbReference type="InterPro" id="IPR051013">
    <property type="entry name" value="MBL_superfamily_lactonases"/>
</dbReference>
<evidence type="ECO:0000313" key="7">
    <source>
        <dbReference type="Proteomes" id="UP000231195"/>
    </source>
</evidence>
<dbReference type="Pfam" id="PF00753">
    <property type="entry name" value="Lactamase_B"/>
    <property type="match status" value="1"/>
</dbReference>
<proteinExistence type="inferred from homology"/>
<dbReference type="PANTHER" id="PTHR42978">
    <property type="entry name" value="QUORUM-QUENCHING LACTONASE YTNP-RELATED-RELATED"/>
    <property type="match status" value="1"/>
</dbReference>
<evidence type="ECO:0000256" key="4">
    <source>
        <dbReference type="ARBA" id="ARBA00022833"/>
    </source>
</evidence>
<keyword evidence="2" id="KW-0479">Metal-binding</keyword>
<dbReference type="Proteomes" id="UP000231195">
    <property type="component" value="Unassembled WGS sequence"/>
</dbReference>
<keyword evidence="4" id="KW-0862">Zinc</keyword>
<evidence type="ECO:0000313" key="6">
    <source>
        <dbReference type="EMBL" id="PJA40443.1"/>
    </source>
</evidence>
<dbReference type="AlphaFoldDB" id="A0A2M7X2P3"/>
<feature type="domain" description="Metallo-beta-lactamase" evidence="5">
    <location>
        <begin position="10"/>
        <end position="218"/>
    </location>
</feature>
<comment type="caution">
    <text evidence="6">The sequence shown here is derived from an EMBL/GenBank/DDBJ whole genome shotgun (WGS) entry which is preliminary data.</text>
</comment>
<dbReference type="SUPFAM" id="SSF56281">
    <property type="entry name" value="Metallo-hydrolase/oxidoreductase"/>
    <property type="match status" value="1"/>
</dbReference>
<dbReference type="SMART" id="SM00849">
    <property type="entry name" value="Lactamase_B"/>
    <property type="match status" value="1"/>
</dbReference>
<sequence>DEKNRIHLKTRHLLLVSEDKKILIDTGAGKNWNEKFEKIYAIDYSVHDMFPALAQIGIKPDEITDVILTHLHFDHVGGAVVFENGKPIPAFPNANYHVQQKQFEWAINPSERDRASYFNERYVTLLNEGILKQHNGNFQFDENINLIVANGHTPSQQLVKISDTSETLLYCGDLIPLASHISLPFIMGYDLQPIVTLNEKKEILPQAVKENWHLFFEHDPIIAAATITTNERGFIFKETFEVI</sequence>
<dbReference type="PANTHER" id="PTHR42978:SF6">
    <property type="entry name" value="QUORUM-QUENCHING LACTONASE YTNP-RELATED"/>
    <property type="match status" value="1"/>
</dbReference>
<dbReference type="Gene3D" id="3.60.15.10">
    <property type="entry name" value="Ribonuclease Z/Hydroxyacylglutathione hydrolase-like"/>
    <property type="match status" value="1"/>
</dbReference>
<dbReference type="InterPro" id="IPR036866">
    <property type="entry name" value="RibonucZ/Hydroxyglut_hydro"/>
</dbReference>
<protein>
    <submittedName>
        <fullName evidence="6">MBL fold metallo-hydrolase</fullName>
    </submittedName>
</protein>
<name>A0A2M7X2P3_UNCKA</name>
<dbReference type="InterPro" id="IPR001279">
    <property type="entry name" value="Metallo-B-lactamas"/>
</dbReference>
<dbReference type="GO" id="GO:0046872">
    <property type="term" value="F:metal ion binding"/>
    <property type="evidence" value="ECO:0007669"/>
    <property type="project" value="UniProtKB-KW"/>
</dbReference>
<evidence type="ECO:0000259" key="5">
    <source>
        <dbReference type="SMART" id="SM00849"/>
    </source>
</evidence>
<evidence type="ECO:0000256" key="2">
    <source>
        <dbReference type="ARBA" id="ARBA00022723"/>
    </source>
</evidence>